<protein>
    <submittedName>
        <fullName evidence="1">Uncharacterized protein</fullName>
    </submittedName>
</protein>
<sequence length="95" mass="10632">MTHGGIENYLSDGAIKLRGQLVEQQSSKAIPKFDKEDTEEDAMLLMVEQVVRNFDRHQESDSEATCYRRFAPLLDILLDGTGIIMVDSEKASIAT</sequence>
<comment type="caution">
    <text evidence="1">The sequence shown here is derived from an EMBL/GenBank/DDBJ whole genome shotgun (WGS) entry which is preliminary data.</text>
</comment>
<dbReference type="AlphaFoldDB" id="A0A1X2G805"/>
<reference evidence="1 2" key="1">
    <citation type="submission" date="2016-07" db="EMBL/GenBank/DDBJ databases">
        <title>Pervasive Adenine N6-methylation of Active Genes in Fungi.</title>
        <authorList>
            <consortium name="DOE Joint Genome Institute"/>
            <person name="Mondo S.J."/>
            <person name="Dannebaum R.O."/>
            <person name="Kuo R.C."/>
            <person name="Labutti K."/>
            <person name="Haridas S."/>
            <person name="Kuo A."/>
            <person name="Salamov A."/>
            <person name="Ahrendt S.R."/>
            <person name="Lipzen A."/>
            <person name="Sullivan W."/>
            <person name="Andreopoulos W.B."/>
            <person name="Clum A."/>
            <person name="Lindquist E."/>
            <person name="Daum C."/>
            <person name="Ramamoorthy G.K."/>
            <person name="Gryganskyi A."/>
            <person name="Culley D."/>
            <person name="Magnuson J.K."/>
            <person name="James T.Y."/>
            <person name="O'Malley M.A."/>
            <person name="Stajich J.E."/>
            <person name="Spatafora J.W."/>
            <person name="Visel A."/>
            <person name="Grigoriev I.V."/>
        </authorList>
    </citation>
    <scope>NUCLEOTIDE SEQUENCE [LARGE SCALE GENOMIC DNA]</scope>
    <source>
        <strain evidence="1 2">NRRL 3301</strain>
    </source>
</reference>
<evidence type="ECO:0000313" key="1">
    <source>
        <dbReference type="EMBL" id="ORX47425.1"/>
    </source>
</evidence>
<evidence type="ECO:0000313" key="2">
    <source>
        <dbReference type="Proteomes" id="UP000242146"/>
    </source>
</evidence>
<gene>
    <name evidence="1" type="ORF">DM01DRAFT_1139142</name>
</gene>
<keyword evidence="2" id="KW-1185">Reference proteome</keyword>
<proteinExistence type="predicted"/>
<dbReference type="OrthoDB" id="2284791at2759"/>
<organism evidence="1 2">
    <name type="scientific">Hesseltinella vesiculosa</name>
    <dbReference type="NCBI Taxonomy" id="101127"/>
    <lineage>
        <taxon>Eukaryota</taxon>
        <taxon>Fungi</taxon>
        <taxon>Fungi incertae sedis</taxon>
        <taxon>Mucoromycota</taxon>
        <taxon>Mucoromycotina</taxon>
        <taxon>Mucoromycetes</taxon>
        <taxon>Mucorales</taxon>
        <taxon>Cunninghamellaceae</taxon>
        <taxon>Hesseltinella</taxon>
    </lineage>
</organism>
<accession>A0A1X2G805</accession>
<dbReference type="EMBL" id="MCGT01000033">
    <property type="protein sequence ID" value="ORX47425.1"/>
    <property type="molecule type" value="Genomic_DNA"/>
</dbReference>
<dbReference type="Proteomes" id="UP000242146">
    <property type="component" value="Unassembled WGS sequence"/>
</dbReference>
<name>A0A1X2G805_9FUNG</name>